<dbReference type="RefSeq" id="WP_171015549.1">
    <property type="nucleotide sequence ID" value="NZ_BPRE01000006.1"/>
</dbReference>
<comment type="caution">
    <text evidence="3">The sequence shown here is derived from an EMBL/GenBank/DDBJ whole genome shotgun (WGS) entry which is preliminary data.</text>
</comment>
<organism evidence="3 4">
    <name type="scientific">Methylorubrum suomiense</name>
    <dbReference type="NCBI Taxonomy" id="144191"/>
    <lineage>
        <taxon>Bacteria</taxon>
        <taxon>Pseudomonadati</taxon>
        <taxon>Pseudomonadota</taxon>
        <taxon>Alphaproteobacteria</taxon>
        <taxon>Hyphomicrobiales</taxon>
        <taxon>Methylobacteriaceae</taxon>
        <taxon>Methylorubrum</taxon>
    </lineage>
</organism>
<name>A0ABQ4UTZ9_9HYPH</name>
<dbReference type="Gene3D" id="2.160.20.10">
    <property type="entry name" value="Single-stranded right-handed beta-helix, Pectin lyase-like"/>
    <property type="match status" value="1"/>
</dbReference>
<reference evidence="3" key="1">
    <citation type="journal article" date="2021" name="Front. Microbiol.">
        <title>Comprehensive Comparative Genomics and Phenotyping of Methylobacterium Species.</title>
        <authorList>
            <person name="Alessa O."/>
            <person name="Ogura Y."/>
            <person name="Fujitani Y."/>
            <person name="Takami H."/>
            <person name="Hayashi T."/>
            <person name="Sahin N."/>
            <person name="Tani A."/>
        </authorList>
    </citation>
    <scope>NUCLEOTIDE SEQUENCE</scope>
    <source>
        <strain evidence="3">DSM 14458</strain>
    </source>
</reference>
<dbReference type="SUPFAM" id="SSF51126">
    <property type="entry name" value="Pectin lyase-like"/>
    <property type="match status" value="1"/>
</dbReference>
<feature type="domain" description="Right handed beta helix" evidence="2">
    <location>
        <begin position="213"/>
        <end position="376"/>
    </location>
</feature>
<dbReference type="SMART" id="SM00710">
    <property type="entry name" value="PbH1"/>
    <property type="match status" value="6"/>
</dbReference>
<gene>
    <name evidence="3" type="ORF">BGCPKDLD_2236</name>
</gene>
<keyword evidence="4" id="KW-1185">Reference proteome</keyword>
<dbReference type="InterPro" id="IPR012334">
    <property type="entry name" value="Pectin_lyas_fold"/>
</dbReference>
<accession>A0ABQ4UTZ9</accession>
<dbReference type="InterPro" id="IPR011050">
    <property type="entry name" value="Pectin_lyase_fold/virulence"/>
</dbReference>
<evidence type="ECO:0000313" key="3">
    <source>
        <dbReference type="EMBL" id="GJE75651.1"/>
    </source>
</evidence>
<dbReference type="Pfam" id="PF13229">
    <property type="entry name" value="Beta_helix"/>
    <property type="match status" value="1"/>
</dbReference>
<evidence type="ECO:0000256" key="1">
    <source>
        <dbReference type="SAM" id="SignalP"/>
    </source>
</evidence>
<dbReference type="EMBL" id="BPRE01000006">
    <property type="protein sequence ID" value="GJE75651.1"/>
    <property type="molecule type" value="Genomic_DNA"/>
</dbReference>
<proteinExistence type="predicted"/>
<reference evidence="3" key="2">
    <citation type="submission" date="2021-08" db="EMBL/GenBank/DDBJ databases">
        <authorList>
            <person name="Tani A."/>
            <person name="Ola A."/>
            <person name="Ogura Y."/>
            <person name="Katsura K."/>
            <person name="Hayashi T."/>
        </authorList>
    </citation>
    <scope>NUCLEOTIDE SEQUENCE</scope>
    <source>
        <strain evidence="3">DSM 14458</strain>
    </source>
</reference>
<dbReference type="Proteomes" id="UP001055093">
    <property type="component" value="Unassembled WGS sequence"/>
</dbReference>
<keyword evidence="1" id="KW-0732">Signal</keyword>
<dbReference type="InterPro" id="IPR006626">
    <property type="entry name" value="PbH1"/>
</dbReference>
<dbReference type="InterPro" id="IPR039448">
    <property type="entry name" value="Beta_helix"/>
</dbReference>
<evidence type="ECO:0000313" key="4">
    <source>
        <dbReference type="Proteomes" id="UP001055093"/>
    </source>
</evidence>
<feature type="signal peptide" evidence="1">
    <location>
        <begin position="1"/>
        <end position="29"/>
    </location>
</feature>
<protein>
    <recommendedName>
        <fullName evidence="2">Right handed beta helix domain-containing protein</fullName>
    </recommendedName>
</protein>
<feature type="chain" id="PRO_5045986668" description="Right handed beta helix domain-containing protein" evidence="1">
    <location>
        <begin position="30"/>
        <end position="490"/>
    </location>
</feature>
<evidence type="ECO:0000259" key="2">
    <source>
        <dbReference type="Pfam" id="PF13229"/>
    </source>
</evidence>
<sequence length="490" mass="52557">MTFQIETVLGALSCLVAILVAARPPCANADTVDDALCPATAIRVSPGESIQRAAFRAGPGGTICIEAGLHRLQQIAPLAGQTFLGEPGSVLNGAQIVGPFERRGTVWSASVTLPRWTATGTCRAGALCSPLPWLFLDGEPLRRVGSRDGLGPGRFWFELMSSRLVIADDPTGRTVEASTLATAFQSRSPDVRIRGLVIEKYSSPPQIGAIRGDQAVGWRVERTEIRFNMGLGVSVGTDGVVRESVIHHNGQLGGAAHGLRVRFENNRIFENNTAAFDPGWEAGGLKITESRGVTVRGNHVYRNDGPGIWCDIDCRDAVIEDNTVEFNRGAGIFYEISFDALVRRNTLRFNGVNNAPWYWDADIQVAASQGVEVADNDIAVRPGGRAIMLIDQGRRKEDGSLYRTTGNRVHGNRIVFTGSGDAGGVTDTDRLSPNGSIIEAGANSFEANTYTAPLDAPPGFVWGRDALTFAAFQSLGQERKGRLTFGVVPP</sequence>